<sequence length="64" mass="7696">MKTETIPIKREQLLKKVNKIIKTYEDLIQGMYAERQNKEVEYSPWLMNKYTGNKGYINRLYLPA</sequence>
<accession>A0ABY9XMV3</accession>
<proteinExistence type="predicted"/>
<evidence type="ECO:0000313" key="1">
    <source>
        <dbReference type="EMBL" id="WNH03962.1"/>
    </source>
</evidence>
<protein>
    <submittedName>
        <fullName evidence="1">DUF2498 family protein</fullName>
    </submittedName>
</protein>
<name>A0ABY9XMV3_9GAMM</name>
<dbReference type="RefSeq" id="WP_189759547.1">
    <property type="nucleotide sequence ID" value="NZ_CAWPOC010000241.1"/>
</dbReference>
<dbReference type="InterPro" id="IPR019633">
    <property type="entry name" value="DUF2498"/>
</dbReference>
<evidence type="ECO:0000313" key="2">
    <source>
        <dbReference type="Proteomes" id="UP001300348"/>
    </source>
</evidence>
<organism evidence="1 2">
    <name type="scientific">Xenorhabdus griffiniae</name>
    <dbReference type="NCBI Taxonomy" id="351672"/>
    <lineage>
        <taxon>Bacteria</taxon>
        <taxon>Pseudomonadati</taxon>
        <taxon>Pseudomonadota</taxon>
        <taxon>Gammaproteobacteria</taxon>
        <taxon>Enterobacterales</taxon>
        <taxon>Morganellaceae</taxon>
        <taxon>Xenorhabdus</taxon>
    </lineage>
</organism>
<gene>
    <name evidence="1" type="ORF">QL112_009975</name>
</gene>
<reference evidence="1 2" key="1">
    <citation type="journal article" date="2023" name="Access Microbiol">
        <title>The genome of a steinernematid-associated Pseudomonas piscis bacterium encodes the biosynthesis of insect toxins.</title>
        <authorList>
            <person name="Awori R.M."/>
            <person name="Hendre P."/>
            <person name="Amugune N.O."/>
        </authorList>
    </citation>
    <scope>NUCLEOTIDE SEQUENCE [LARGE SCALE GENOMIC DNA]</scope>
    <source>
        <strain evidence="1 2">97</strain>
    </source>
</reference>
<dbReference type="EMBL" id="CP133647">
    <property type="protein sequence ID" value="WNH03962.1"/>
    <property type="molecule type" value="Genomic_DNA"/>
</dbReference>
<dbReference type="Proteomes" id="UP001300348">
    <property type="component" value="Chromosome"/>
</dbReference>
<keyword evidence="2" id="KW-1185">Reference proteome</keyword>
<dbReference type="GeneID" id="88855886"/>
<dbReference type="Pfam" id="PF10692">
    <property type="entry name" value="DUF2498"/>
    <property type="match status" value="1"/>
</dbReference>